<dbReference type="EMBL" id="CP001390">
    <property type="protein sequence ID" value="ACM19978.1"/>
    <property type="molecule type" value="Genomic_DNA"/>
</dbReference>
<keyword evidence="4" id="KW-0969">Cilium</keyword>
<dbReference type="OrthoDB" id="5506770at2"/>
<evidence type="ECO:0000256" key="2">
    <source>
        <dbReference type="ARBA" id="ARBA00004496"/>
    </source>
</evidence>
<dbReference type="GO" id="GO:0005737">
    <property type="term" value="C:cytoplasm"/>
    <property type="evidence" value="ECO:0007669"/>
    <property type="project" value="UniProtKB-SubCell"/>
</dbReference>
<dbReference type="Pfam" id="PF07610">
    <property type="entry name" value="DUF1573"/>
    <property type="match status" value="1"/>
</dbReference>
<dbReference type="KEGG" id="geo:Geob_1620"/>
<organism evidence="8 9">
    <name type="scientific">Geotalea daltonii (strain DSM 22248 / JCM 15807 / FRC-32)</name>
    <name type="common">Geobacter daltonii</name>
    <dbReference type="NCBI Taxonomy" id="316067"/>
    <lineage>
        <taxon>Bacteria</taxon>
        <taxon>Pseudomonadati</taxon>
        <taxon>Thermodesulfobacteriota</taxon>
        <taxon>Desulfuromonadia</taxon>
        <taxon>Geobacterales</taxon>
        <taxon>Geobacteraceae</taxon>
        <taxon>Geotalea</taxon>
    </lineage>
</organism>
<evidence type="ECO:0000256" key="5">
    <source>
        <dbReference type="ARBA" id="ARBA00023273"/>
    </source>
</evidence>
<dbReference type="HOGENOM" id="CLU_097110_0_0_7"/>
<dbReference type="Gene3D" id="2.60.40.10">
    <property type="entry name" value="Immunoglobulins"/>
    <property type="match status" value="2"/>
</dbReference>
<feature type="domain" description="HYDIN/VesB/CFA65-like Ig-like" evidence="7">
    <location>
        <begin position="128"/>
        <end position="223"/>
    </location>
</feature>
<evidence type="ECO:0000256" key="1">
    <source>
        <dbReference type="ARBA" id="ARBA00004138"/>
    </source>
</evidence>
<keyword evidence="9" id="KW-1185">Reference proteome</keyword>
<evidence type="ECO:0000313" key="9">
    <source>
        <dbReference type="Proteomes" id="UP000007721"/>
    </source>
</evidence>
<reference evidence="8 9" key="1">
    <citation type="submission" date="2009-01" db="EMBL/GenBank/DDBJ databases">
        <title>Complete sequence of Geobacter sp. FRC-32.</title>
        <authorList>
            <consortium name="US DOE Joint Genome Institute"/>
            <person name="Lucas S."/>
            <person name="Copeland A."/>
            <person name="Lapidus A."/>
            <person name="Glavina del Rio T."/>
            <person name="Dalin E."/>
            <person name="Tice H."/>
            <person name="Bruce D."/>
            <person name="Goodwin L."/>
            <person name="Pitluck S."/>
            <person name="Saunders E."/>
            <person name="Brettin T."/>
            <person name="Detter J.C."/>
            <person name="Han C."/>
            <person name="Larimer F."/>
            <person name="Land M."/>
            <person name="Hauser L."/>
            <person name="Kyrpides N."/>
            <person name="Ovchinnikova G."/>
            <person name="Kostka J."/>
            <person name="Richardson P."/>
        </authorList>
    </citation>
    <scope>NUCLEOTIDE SEQUENCE [LARGE SCALE GENOMIC DNA]</scope>
    <source>
        <strain evidence="9">DSM 22248 / JCM 15807 / FRC-32</strain>
    </source>
</reference>
<gene>
    <name evidence="8" type="ordered locus">Geob_1620</name>
</gene>
<evidence type="ECO:0000256" key="4">
    <source>
        <dbReference type="ARBA" id="ARBA00023069"/>
    </source>
</evidence>
<dbReference type="PANTHER" id="PTHR37833:SF1">
    <property type="entry name" value="SIGNAL PEPTIDE PROTEIN"/>
    <property type="match status" value="1"/>
</dbReference>
<feature type="signal peptide" evidence="6">
    <location>
        <begin position="1"/>
        <end position="21"/>
    </location>
</feature>
<dbReference type="eggNOG" id="COG2885">
    <property type="taxonomic scope" value="Bacteria"/>
</dbReference>
<evidence type="ECO:0000256" key="3">
    <source>
        <dbReference type="ARBA" id="ARBA00022490"/>
    </source>
</evidence>
<proteinExistence type="predicted"/>
<dbReference type="PANTHER" id="PTHR37833">
    <property type="entry name" value="LIPOPROTEIN-RELATED"/>
    <property type="match status" value="1"/>
</dbReference>
<dbReference type="InterPro" id="IPR011467">
    <property type="entry name" value="DUF1573"/>
</dbReference>
<dbReference type="NCBIfam" id="NF012200">
    <property type="entry name" value="choice_anch_D"/>
    <property type="match status" value="2"/>
</dbReference>
<dbReference type="AlphaFoldDB" id="B9M5Z7"/>
<dbReference type="Pfam" id="PF22544">
    <property type="entry name" value="HYDIN_VesB_CFA65-like_Ig"/>
    <property type="match status" value="1"/>
</dbReference>
<protein>
    <recommendedName>
        <fullName evidence="7">HYDIN/VesB/CFA65-like Ig-like domain-containing protein</fullName>
    </recommendedName>
</protein>
<accession>B9M5Z7</accession>
<comment type="subcellular location">
    <subcellularLocation>
        <location evidence="1">Cell projection</location>
        <location evidence="1">Cilium</location>
    </subcellularLocation>
    <subcellularLocation>
        <location evidence="2">Cytoplasm</location>
    </subcellularLocation>
</comment>
<dbReference type="Proteomes" id="UP000007721">
    <property type="component" value="Chromosome"/>
</dbReference>
<keyword evidence="3" id="KW-0963">Cytoplasm</keyword>
<evidence type="ECO:0000313" key="8">
    <source>
        <dbReference type="EMBL" id="ACM19978.1"/>
    </source>
</evidence>
<evidence type="ECO:0000259" key="7">
    <source>
        <dbReference type="Pfam" id="PF22544"/>
    </source>
</evidence>
<keyword evidence="5" id="KW-0966">Cell projection</keyword>
<keyword evidence="6" id="KW-0732">Signal</keyword>
<dbReference type="InterPro" id="IPR013783">
    <property type="entry name" value="Ig-like_fold"/>
</dbReference>
<evidence type="ECO:0000256" key="6">
    <source>
        <dbReference type="SAM" id="SignalP"/>
    </source>
</evidence>
<dbReference type="InterPro" id="IPR053879">
    <property type="entry name" value="HYDIN_VesB_CFA65-like_Ig"/>
</dbReference>
<dbReference type="STRING" id="316067.Geob_1620"/>
<sequence>MKKLSLLTICLVLLFFTTAHTSSQLVVPESSFNFGTLVQGEKLHHTFSIKNNGDSPLSILRVVPSCGCTAANVSSPVIQPGKSGEIKIVFDSTNFTGKVTKNIAIETNDPKASTYTLSLNGTIIEEVQITPRQLNLGQIKAGNSTKSNVTLINRGNRPLKIISVKAQIPQITAEIKKQQLKSGESATIEITVTPKATDRILSGYLTITTDSPKKGEIVIPVYGSPTR</sequence>
<dbReference type="RefSeq" id="WP_012646707.1">
    <property type="nucleotide sequence ID" value="NC_011979.1"/>
</dbReference>
<name>B9M5Z7_GEODF</name>
<feature type="chain" id="PRO_5002886682" description="HYDIN/VesB/CFA65-like Ig-like domain-containing protein" evidence="6">
    <location>
        <begin position="22"/>
        <end position="227"/>
    </location>
</feature>